<dbReference type="OrthoDB" id="6513042at2759"/>
<dbReference type="GO" id="GO:0003968">
    <property type="term" value="F:RNA-directed RNA polymerase activity"/>
    <property type="evidence" value="ECO:0007669"/>
    <property type="project" value="InterPro"/>
</dbReference>
<accession>A0A067KQY8</accession>
<dbReference type="InterPro" id="IPR058752">
    <property type="entry name" value="RDRP_C_head"/>
</dbReference>
<evidence type="ECO:0000313" key="3">
    <source>
        <dbReference type="Proteomes" id="UP000027138"/>
    </source>
</evidence>
<proteinExistence type="predicted"/>
<dbReference type="STRING" id="180498.A0A067KQY8"/>
<keyword evidence="3" id="KW-1185">Reference proteome</keyword>
<dbReference type="EMBL" id="KK914358">
    <property type="protein sequence ID" value="KDP38636.1"/>
    <property type="molecule type" value="Genomic_DNA"/>
</dbReference>
<feature type="domain" description="RDRP C-terminal head" evidence="1">
    <location>
        <begin position="70"/>
        <end position="210"/>
    </location>
</feature>
<dbReference type="PANTHER" id="PTHR23079:SF18">
    <property type="entry name" value="RNA-DEPENDENT RNA POLYMERASE 6"/>
    <property type="match status" value="1"/>
</dbReference>
<dbReference type="GO" id="GO:0031380">
    <property type="term" value="C:nuclear RNA-directed RNA polymerase complex"/>
    <property type="evidence" value="ECO:0007669"/>
    <property type="project" value="TreeGrafter"/>
</dbReference>
<dbReference type="Proteomes" id="UP000027138">
    <property type="component" value="Unassembled WGS sequence"/>
</dbReference>
<sequence length="217" mass="24905">MIADYLLEDVMFCLSVLSFQQFTALHPIFSDYSLCITAGKSVCTRSDIVEVQILGFSSEAKHCLTFNGGFLGLLGQYKVKKEEELVTGHIWSMPMYNSRKLGELKERLKHSYSALKKEFRQVFEKMDLDFEQLTDDEKNLLYERKASAWYQVTYHPKWIKKSLELQEPDAAGNATILSFAWIAADYLARIKIKHRGTEGVDTAKPVNSLVKYLADRI</sequence>
<reference evidence="2 3" key="1">
    <citation type="journal article" date="2014" name="PLoS ONE">
        <title>Global Analysis of Gene Expression Profiles in Physic Nut (Jatropha curcas L.) Seedlings Exposed to Salt Stress.</title>
        <authorList>
            <person name="Zhang L."/>
            <person name="Zhang C."/>
            <person name="Wu P."/>
            <person name="Chen Y."/>
            <person name="Li M."/>
            <person name="Jiang H."/>
            <person name="Wu G."/>
        </authorList>
    </citation>
    <scope>NUCLEOTIDE SEQUENCE [LARGE SCALE GENOMIC DNA]</scope>
    <source>
        <strain evidence="3">cv. GZQX0401</strain>
        <tissue evidence="2">Young leaves</tissue>
    </source>
</reference>
<organism evidence="2 3">
    <name type="scientific">Jatropha curcas</name>
    <name type="common">Barbados nut</name>
    <dbReference type="NCBI Taxonomy" id="180498"/>
    <lineage>
        <taxon>Eukaryota</taxon>
        <taxon>Viridiplantae</taxon>
        <taxon>Streptophyta</taxon>
        <taxon>Embryophyta</taxon>
        <taxon>Tracheophyta</taxon>
        <taxon>Spermatophyta</taxon>
        <taxon>Magnoliopsida</taxon>
        <taxon>eudicotyledons</taxon>
        <taxon>Gunneridae</taxon>
        <taxon>Pentapetalae</taxon>
        <taxon>rosids</taxon>
        <taxon>fabids</taxon>
        <taxon>Malpighiales</taxon>
        <taxon>Euphorbiaceae</taxon>
        <taxon>Crotonoideae</taxon>
        <taxon>Jatropheae</taxon>
        <taxon>Jatropha</taxon>
    </lineage>
</organism>
<gene>
    <name evidence="2" type="ORF">JCGZ_03989</name>
</gene>
<evidence type="ECO:0000259" key="1">
    <source>
        <dbReference type="Pfam" id="PF26253"/>
    </source>
</evidence>
<dbReference type="PANTHER" id="PTHR23079">
    <property type="entry name" value="RNA-DEPENDENT RNA POLYMERASE"/>
    <property type="match status" value="1"/>
</dbReference>
<evidence type="ECO:0000313" key="2">
    <source>
        <dbReference type="EMBL" id="KDP38636.1"/>
    </source>
</evidence>
<dbReference type="GO" id="GO:0030422">
    <property type="term" value="P:siRNA processing"/>
    <property type="evidence" value="ECO:0007669"/>
    <property type="project" value="TreeGrafter"/>
</dbReference>
<protein>
    <recommendedName>
        <fullName evidence="1">RDRP C-terminal head domain-containing protein</fullName>
    </recommendedName>
</protein>
<dbReference type="InterPro" id="IPR007855">
    <property type="entry name" value="RDRP"/>
</dbReference>
<dbReference type="Pfam" id="PF26253">
    <property type="entry name" value="RdRP_head"/>
    <property type="match status" value="1"/>
</dbReference>
<name>A0A067KQY8_JATCU</name>
<dbReference type="AlphaFoldDB" id="A0A067KQY8"/>